<sequence length="64" mass="7072">MCVPPSCSTFRREHRLGGATEEGEGSEESADKDLGEDEPILVRFAGAHKHLQQQNNIHSTHCAR</sequence>
<protein>
    <recommendedName>
        <fullName evidence="4">Encoded protein</fullName>
    </recommendedName>
</protein>
<feature type="region of interest" description="Disordered" evidence="1">
    <location>
        <begin position="1"/>
        <end position="38"/>
    </location>
</feature>
<reference evidence="2" key="1">
    <citation type="submission" date="2017-08" db="EMBL/GenBank/DDBJ databases">
        <authorList>
            <person name="Polle J.E."/>
            <person name="Barry K."/>
            <person name="Cushman J."/>
            <person name="Schmutz J."/>
            <person name="Tran D."/>
            <person name="Hathwaick L.T."/>
            <person name="Yim W.C."/>
            <person name="Jenkins J."/>
            <person name="Mckie-Krisberg Z.M."/>
            <person name="Prochnik S."/>
            <person name="Lindquist E."/>
            <person name="Dockter R.B."/>
            <person name="Adam C."/>
            <person name="Molina H."/>
            <person name="Bunkerborg J."/>
            <person name="Jin E."/>
            <person name="Buchheim M."/>
            <person name="Magnuson J."/>
        </authorList>
    </citation>
    <scope>NUCLEOTIDE SEQUENCE</scope>
    <source>
        <strain evidence="2">CCAP 19/18</strain>
    </source>
</reference>
<dbReference type="EMBL" id="MU069511">
    <property type="protein sequence ID" value="KAF5840523.1"/>
    <property type="molecule type" value="Genomic_DNA"/>
</dbReference>
<gene>
    <name evidence="2" type="ORF">DUNSADRAFT_16464</name>
</gene>
<feature type="compositionally biased region" description="Acidic residues" evidence="1">
    <location>
        <begin position="21"/>
        <end position="38"/>
    </location>
</feature>
<comment type="caution">
    <text evidence="2">The sequence shown here is derived from an EMBL/GenBank/DDBJ whole genome shotgun (WGS) entry which is preliminary data.</text>
</comment>
<name>A0ABQ7H0Z2_DUNSA</name>
<evidence type="ECO:0000256" key="1">
    <source>
        <dbReference type="SAM" id="MobiDB-lite"/>
    </source>
</evidence>
<evidence type="ECO:0008006" key="4">
    <source>
        <dbReference type="Google" id="ProtNLM"/>
    </source>
</evidence>
<evidence type="ECO:0000313" key="3">
    <source>
        <dbReference type="Proteomes" id="UP000815325"/>
    </source>
</evidence>
<proteinExistence type="predicted"/>
<keyword evidence="3" id="KW-1185">Reference proteome</keyword>
<accession>A0ABQ7H0Z2</accession>
<evidence type="ECO:0000313" key="2">
    <source>
        <dbReference type="EMBL" id="KAF5840523.1"/>
    </source>
</evidence>
<dbReference type="Proteomes" id="UP000815325">
    <property type="component" value="Unassembled WGS sequence"/>
</dbReference>
<organism evidence="2 3">
    <name type="scientific">Dunaliella salina</name>
    <name type="common">Green alga</name>
    <name type="synonym">Protococcus salinus</name>
    <dbReference type="NCBI Taxonomy" id="3046"/>
    <lineage>
        <taxon>Eukaryota</taxon>
        <taxon>Viridiplantae</taxon>
        <taxon>Chlorophyta</taxon>
        <taxon>core chlorophytes</taxon>
        <taxon>Chlorophyceae</taxon>
        <taxon>CS clade</taxon>
        <taxon>Chlamydomonadales</taxon>
        <taxon>Dunaliellaceae</taxon>
        <taxon>Dunaliella</taxon>
    </lineage>
</organism>